<organism evidence="2 3">
    <name type="scientific">Virgibacillus litoralis</name>
    <dbReference type="NCBI Taxonomy" id="578221"/>
    <lineage>
        <taxon>Bacteria</taxon>
        <taxon>Bacillati</taxon>
        <taxon>Bacillota</taxon>
        <taxon>Bacilli</taxon>
        <taxon>Bacillales</taxon>
        <taxon>Bacillaceae</taxon>
        <taxon>Virgibacillus</taxon>
    </lineage>
</organism>
<keyword evidence="3" id="KW-1185">Reference proteome</keyword>
<protein>
    <submittedName>
        <fullName evidence="2">Membrane protein</fullName>
    </submittedName>
</protein>
<feature type="transmembrane region" description="Helical" evidence="1">
    <location>
        <begin position="6"/>
        <end position="30"/>
    </location>
</feature>
<evidence type="ECO:0000313" key="2">
    <source>
        <dbReference type="EMBL" id="MBP1947461.1"/>
    </source>
</evidence>
<proteinExistence type="predicted"/>
<evidence type="ECO:0000313" key="3">
    <source>
        <dbReference type="Proteomes" id="UP001519328"/>
    </source>
</evidence>
<feature type="transmembrane region" description="Helical" evidence="1">
    <location>
        <begin position="76"/>
        <end position="95"/>
    </location>
</feature>
<gene>
    <name evidence="2" type="ORF">J2Z82_000384</name>
</gene>
<keyword evidence="1" id="KW-0812">Transmembrane</keyword>
<sequence length="103" mass="12032">MPFESEIPIIFSYTVFPLGFVLLIISLIGLKKAKRKAFLVVGTIFFLISMYLLKSLLFQIPDVDDVMISEHNTFDFYLFLIPFCLSIISYILYILTDVMLRHR</sequence>
<reference evidence="2 3" key="1">
    <citation type="submission" date="2021-03" db="EMBL/GenBank/DDBJ databases">
        <title>Genomic Encyclopedia of Type Strains, Phase IV (KMG-IV): sequencing the most valuable type-strain genomes for metagenomic binning, comparative biology and taxonomic classification.</title>
        <authorList>
            <person name="Goeker M."/>
        </authorList>
    </citation>
    <scope>NUCLEOTIDE SEQUENCE [LARGE SCALE GENOMIC DNA]</scope>
    <source>
        <strain evidence="2 3">DSM 21085</strain>
    </source>
</reference>
<comment type="caution">
    <text evidence="2">The sequence shown here is derived from an EMBL/GenBank/DDBJ whole genome shotgun (WGS) entry which is preliminary data.</text>
</comment>
<feature type="transmembrane region" description="Helical" evidence="1">
    <location>
        <begin position="37"/>
        <end position="56"/>
    </location>
</feature>
<name>A0ABS4H990_9BACI</name>
<evidence type="ECO:0000256" key="1">
    <source>
        <dbReference type="SAM" id="Phobius"/>
    </source>
</evidence>
<keyword evidence="1" id="KW-1133">Transmembrane helix</keyword>
<keyword evidence="1" id="KW-0472">Membrane</keyword>
<accession>A0ABS4H990</accession>
<dbReference type="Proteomes" id="UP001519328">
    <property type="component" value="Unassembled WGS sequence"/>
</dbReference>
<dbReference type="EMBL" id="JAGGKK010000001">
    <property type="protein sequence ID" value="MBP1947461.1"/>
    <property type="molecule type" value="Genomic_DNA"/>
</dbReference>